<dbReference type="Proteomes" id="UP001152607">
    <property type="component" value="Unassembled WGS sequence"/>
</dbReference>
<comment type="caution">
    <text evidence="1">The sequence shown here is derived from an EMBL/GenBank/DDBJ whole genome shotgun (WGS) entry which is preliminary data.</text>
</comment>
<reference evidence="1" key="1">
    <citation type="submission" date="2023-01" db="EMBL/GenBank/DDBJ databases">
        <authorList>
            <person name="Van Ghelder C."/>
            <person name="Rancurel C."/>
        </authorList>
    </citation>
    <scope>NUCLEOTIDE SEQUENCE</scope>
    <source>
        <strain evidence="1">CNCM I-4278</strain>
    </source>
</reference>
<evidence type="ECO:0000313" key="2">
    <source>
        <dbReference type="Proteomes" id="UP001152607"/>
    </source>
</evidence>
<evidence type="ECO:0000313" key="1">
    <source>
        <dbReference type="EMBL" id="CAI6331607.1"/>
    </source>
</evidence>
<proteinExistence type="predicted"/>
<name>A0A9W4UC71_9PLEO</name>
<sequence>MPCPPYDARLSGDDPCPLSHPPSYCVTAFASTKPSTVSAAMLHLTQTQTECINMFLRFLSS</sequence>
<organism evidence="1 2">
    <name type="scientific">Periconia digitata</name>
    <dbReference type="NCBI Taxonomy" id="1303443"/>
    <lineage>
        <taxon>Eukaryota</taxon>
        <taxon>Fungi</taxon>
        <taxon>Dikarya</taxon>
        <taxon>Ascomycota</taxon>
        <taxon>Pezizomycotina</taxon>
        <taxon>Dothideomycetes</taxon>
        <taxon>Pleosporomycetidae</taxon>
        <taxon>Pleosporales</taxon>
        <taxon>Massarineae</taxon>
        <taxon>Periconiaceae</taxon>
        <taxon>Periconia</taxon>
    </lineage>
</organism>
<gene>
    <name evidence="1" type="ORF">PDIGIT_LOCUS4632</name>
</gene>
<dbReference type="EMBL" id="CAOQHR010000003">
    <property type="protein sequence ID" value="CAI6331607.1"/>
    <property type="molecule type" value="Genomic_DNA"/>
</dbReference>
<accession>A0A9W4UC71</accession>
<dbReference type="AlphaFoldDB" id="A0A9W4UC71"/>
<keyword evidence="2" id="KW-1185">Reference proteome</keyword>
<protein>
    <submittedName>
        <fullName evidence="1">Uncharacterized protein</fullName>
    </submittedName>
</protein>